<evidence type="ECO:0000256" key="9">
    <source>
        <dbReference type="ARBA" id="ARBA00022769"/>
    </source>
</evidence>
<dbReference type="InterPro" id="IPR036279">
    <property type="entry name" value="5-3_exonuclease_C_sf"/>
</dbReference>
<keyword evidence="14 22" id="KW-0267">Excision nuclease</keyword>
<dbReference type="GO" id="GO:0006310">
    <property type="term" value="P:DNA recombination"/>
    <property type="evidence" value="ECO:0007669"/>
    <property type="project" value="TreeGrafter"/>
</dbReference>
<dbReference type="Proteomes" id="UP001497623">
    <property type="component" value="Unassembled WGS sequence"/>
</dbReference>
<keyword evidence="26" id="KW-1185">Reference proteome</keyword>
<evidence type="ECO:0000256" key="7">
    <source>
        <dbReference type="ARBA" id="ARBA00022759"/>
    </source>
</evidence>
<dbReference type="AlphaFoldDB" id="A0AAV2PWI6"/>
<evidence type="ECO:0000256" key="13">
    <source>
        <dbReference type="ARBA" id="ARBA00022859"/>
    </source>
</evidence>
<evidence type="ECO:0000256" key="14">
    <source>
        <dbReference type="ARBA" id="ARBA00022881"/>
    </source>
</evidence>
<keyword evidence="18 22" id="KW-0539">Nucleus</keyword>
<dbReference type="Gene3D" id="3.40.50.1010">
    <property type="entry name" value="5'-nuclease"/>
    <property type="match status" value="1"/>
</dbReference>
<gene>
    <name evidence="25" type="ORF">MNOR_LOCUS4728</name>
</gene>
<feature type="non-terminal residue" evidence="25">
    <location>
        <position position="405"/>
    </location>
</feature>
<dbReference type="GO" id="GO:0002376">
    <property type="term" value="P:immune system process"/>
    <property type="evidence" value="ECO:0007669"/>
    <property type="project" value="UniProtKB-KW"/>
</dbReference>
<evidence type="ECO:0000256" key="21">
    <source>
        <dbReference type="ARBA" id="ARBA00064664"/>
    </source>
</evidence>
<evidence type="ECO:0000256" key="11">
    <source>
        <dbReference type="ARBA" id="ARBA00022839"/>
    </source>
</evidence>
<evidence type="ECO:0000313" key="26">
    <source>
        <dbReference type="Proteomes" id="UP001497623"/>
    </source>
</evidence>
<dbReference type="GO" id="GO:0005634">
    <property type="term" value="C:nucleus"/>
    <property type="evidence" value="ECO:0007669"/>
    <property type="project" value="UniProtKB-SubCell"/>
</dbReference>
<keyword evidence="9 22" id="KW-0228">DNA excision</keyword>
<dbReference type="GO" id="GO:0051321">
    <property type="term" value="P:meiotic cell cycle"/>
    <property type="evidence" value="ECO:0007669"/>
    <property type="project" value="UniProtKB-KW"/>
</dbReference>
<dbReference type="SMART" id="SM00484">
    <property type="entry name" value="XPGI"/>
    <property type="match status" value="1"/>
</dbReference>
<keyword evidence="4" id="KW-0597">Phosphoprotein</keyword>
<feature type="compositionally biased region" description="Basic and acidic residues" evidence="23">
    <location>
        <begin position="11"/>
        <end position="21"/>
    </location>
</feature>
<evidence type="ECO:0000256" key="22">
    <source>
        <dbReference type="RuleBase" id="RU910737"/>
    </source>
</evidence>
<evidence type="ECO:0000256" key="2">
    <source>
        <dbReference type="ARBA" id="ARBA00010563"/>
    </source>
</evidence>
<keyword evidence="16 22" id="KW-0238">DNA-binding</keyword>
<dbReference type="SMART" id="SM00279">
    <property type="entry name" value="HhH2"/>
    <property type="match status" value="1"/>
</dbReference>
<keyword evidence="10 22" id="KW-0378">Hydrolase</keyword>
<evidence type="ECO:0000256" key="12">
    <source>
        <dbReference type="ARBA" id="ARBA00022842"/>
    </source>
</evidence>
<dbReference type="GO" id="GO:0017108">
    <property type="term" value="F:5'-flap endonuclease activity"/>
    <property type="evidence" value="ECO:0007669"/>
    <property type="project" value="TreeGrafter"/>
</dbReference>
<dbReference type="GO" id="GO:0006298">
    <property type="term" value="P:mismatch repair"/>
    <property type="evidence" value="ECO:0007669"/>
    <property type="project" value="TreeGrafter"/>
</dbReference>
<keyword evidence="17 22" id="KW-0234">DNA repair</keyword>
<dbReference type="FunFam" id="3.40.50.1010:FF:000111">
    <property type="entry name" value="Exonuclease 1"/>
    <property type="match status" value="1"/>
</dbReference>
<keyword evidence="7" id="KW-0255">Endonuclease</keyword>
<evidence type="ECO:0000256" key="16">
    <source>
        <dbReference type="ARBA" id="ARBA00023125"/>
    </source>
</evidence>
<dbReference type="PRINTS" id="PR00853">
    <property type="entry name" value="XPGRADSUPER"/>
</dbReference>
<evidence type="ECO:0000256" key="6">
    <source>
        <dbReference type="ARBA" id="ARBA00022723"/>
    </source>
</evidence>
<dbReference type="Gene3D" id="1.10.150.20">
    <property type="entry name" value="5' to 3' exonuclease, C-terminal subdomain"/>
    <property type="match status" value="1"/>
</dbReference>
<dbReference type="SUPFAM" id="SSF47807">
    <property type="entry name" value="5' to 3' exonuclease, C-terminal subdomain"/>
    <property type="match status" value="1"/>
</dbReference>
<evidence type="ECO:0000256" key="10">
    <source>
        <dbReference type="ARBA" id="ARBA00022801"/>
    </source>
</evidence>
<evidence type="ECO:0000256" key="1">
    <source>
        <dbReference type="ARBA" id="ARBA00004123"/>
    </source>
</evidence>
<evidence type="ECO:0000256" key="19">
    <source>
        <dbReference type="ARBA" id="ARBA00023254"/>
    </source>
</evidence>
<sequence length="405" mass="45383">MVVISPSKAGTEAKKGESKNRERNRKKAKELLREGKVREARECFQRCVDVTSEMAAEVIAACRARGVDIIVAPYEADAQLAFLNLQGIANLIITEDSDLVLFGCKNVMFKVDNNGGGVLVEHEKLHSAMNLPRDKYTFDKFRNMCILSGCDYLPSLHGIGLAKAAKFFTLTSNPDVYNALCKLPSYLKMPHLEVSQEYREGFIKARNTFLHQLVFDPMTRLLKPLTDYPEGKCAENFPYAGEFIGHERALQIALGNVNVQSGKTVDNFDPDKVLSQKSSDWRKKVSSKSHWSIWSSSFEAGKVATGVPNIDGCSIETTKGKQVEVKLPNLKRKRLSDNQVQQDNDFVEDDFQSLYGASNKKTKSITLDDGCLNNVDNQYEDKKELIKQIKISSNRNSPSFCSLIF</sequence>
<evidence type="ECO:0000256" key="15">
    <source>
        <dbReference type="ARBA" id="ARBA00022990"/>
    </source>
</evidence>
<accession>A0AAV2PWI6</accession>
<keyword evidence="5 22" id="KW-0540">Nuclease</keyword>
<organism evidence="25 26">
    <name type="scientific">Meganyctiphanes norvegica</name>
    <name type="common">Northern krill</name>
    <name type="synonym">Thysanopoda norvegica</name>
    <dbReference type="NCBI Taxonomy" id="48144"/>
    <lineage>
        <taxon>Eukaryota</taxon>
        <taxon>Metazoa</taxon>
        <taxon>Ecdysozoa</taxon>
        <taxon>Arthropoda</taxon>
        <taxon>Crustacea</taxon>
        <taxon>Multicrustacea</taxon>
        <taxon>Malacostraca</taxon>
        <taxon>Eumalacostraca</taxon>
        <taxon>Eucarida</taxon>
        <taxon>Euphausiacea</taxon>
        <taxon>Euphausiidae</taxon>
        <taxon>Meganyctiphanes</taxon>
    </lineage>
</organism>
<dbReference type="GO" id="GO:0046872">
    <property type="term" value="F:metal ion binding"/>
    <property type="evidence" value="ECO:0007669"/>
    <property type="project" value="UniProtKB-UniRule"/>
</dbReference>
<comment type="function">
    <text evidence="20">5'-&gt;3' double-stranded DNA exonuclease which may also possess a cryptic 3'-&gt;5' double-stranded DNA exonuclease activity. Functions in DNA mismatch repair (MMR) to excise mismatch-containing DNA tracts directed by strand breaks located either 5' or 3' to the mismatch. Also exhibits endonuclease activity against 5'-overhanging flap structures similar to those generated by displacement synthesis when DNA polymerase encounters the 5'-end of a downstream Okazaki fragment. Required for somatic hypermutation (SHM) and class switch recombination (CSR) of immunoglobulin genes. Essential for male and female meiosis.</text>
</comment>
<dbReference type="InterPro" id="IPR006086">
    <property type="entry name" value="XPG-I_dom"/>
</dbReference>
<dbReference type="InterPro" id="IPR006084">
    <property type="entry name" value="XPG/Rad2"/>
</dbReference>
<dbReference type="InterPro" id="IPR037315">
    <property type="entry name" value="EXO1_H3TH"/>
</dbReference>
<comment type="subcellular location">
    <subcellularLocation>
        <location evidence="1 22">Nucleus</location>
    </subcellularLocation>
</comment>
<dbReference type="InterPro" id="IPR008918">
    <property type="entry name" value="HhH2"/>
</dbReference>
<keyword evidence="12 22" id="KW-0460">Magnesium</keyword>
<feature type="domain" description="XPG-I" evidence="24">
    <location>
        <begin position="63"/>
        <end position="131"/>
    </location>
</feature>
<keyword evidence="11 22" id="KW-0269">Exonuclease</keyword>
<dbReference type="PANTHER" id="PTHR11081:SF8">
    <property type="entry name" value="EXONUCLEASE 1"/>
    <property type="match status" value="1"/>
</dbReference>
<dbReference type="Pfam" id="PF00867">
    <property type="entry name" value="XPG_I"/>
    <property type="match status" value="1"/>
</dbReference>
<evidence type="ECO:0000256" key="17">
    <source>
        <dbReference type="ARBA" id="ARBA00023204"/>
    </source>
</evidence>
<evidence type="ECO:0000256" key="5">
    <source>
        <dbReference type="ARBA" id="ARBA00022722"/>
    </source>
</evidence>
<evidence type="ECO:0000256" key="4">
    <source>
        <dbReference type="ARBA" id="ARBA00022553"/>
    </source>
</evidence>
<dbReference type="GO" id="GO:0003677">
    <property type="term" value="F:DNA binding"/>
    <property type="evidence" value="ECO:0007669"/>
    <property type="project" value="UniProtKB-UniRule"/>
</dbReference>
<keyword evidence="15" id="KW-0007">Acetylation</keyword>
<dbReference type="SUPFAM" id="SSF88723">
    <property type="entry name" value="PIN domain-like"/>
    <property type="match status" value="1"/>
</dbReference>
<keyword evidence="19" id="KW-0469">Meiosis</keyword>
<evidence type="ECO:0000259" key="24">
    <source>
        <dbReference type="SMART" id="SM00484"/>
    </source>
</evidence>
<evidence type="ECO:0000256" key="8">
    <source>
        <dbReference type="ARBA" id="ARBA00022763"/>
    </source>
</evidence>
<dbReference type="GO" id="GO:0035312">
    <property type="term" value="F:5'-3' DNA exonuclease activity"/>
    <property type="evidence" value="ECO:0007669"/>
    <property type="project" value="UniProtKB-UniRule"/>
</dbReference>
<dbReference type="FunFam" id="1.10.150.20:FF:000011">
    <property type="entry name" value="exonuclease 1"/>
    <property type="match status" value="1"/>
</dbReference>
<proteinExistence type="inferred from homology"/>
<dbReference type="InterPro" id="IPR029060">
    <property type="entry name" value="PIN-like_dom_sf"/>
</dbReference>
<evidence type="ECO:0000256" key="3">
    <source>
        <dbReference type="ARBA" id="ARBA00020324"/>
    </source>
</evidence>
<name>A0AAV2PWI6_MEGNR</name>
<evidence type="ECO:0000256" key="18">
    <source>
        <dbReference type="ARBA" id="ARBA00023242"/>
    </source>
</evidence>
<protein>
    <recommendedName>
        <fullName evidence="3 22">Exonuclease 1</fullName>
        <ecNumber evidence="22">3.1.-.-</ecNumber>
    </recommendedName>
</protein>
<keyword evidence="13" id="KW-0391">Immunity</keyword>
<dbReference type="EC" id="3.1.-.-" evidence="22"/>
<evidence type="ECO:0000256" key="20">
    <source>
        <dbReference type="ARBA" id="ARBA00057694"/>
    </source>
</evidence>
<dbReference type="CDD" id="cd09908">
    <property type="entry name" value="H3TH_EXO1"/>
    <property type="match status" value="1"/>
</dbReference>
<comment type="similarity">
    <text evidence="2 22">Belongs to the XPG/RAD2 endonuclease family. EXO1 subfamily.</text>
</comment>
<dbReference type="PANTHER" id="PTHR11081">
    <property type="entry name" value="FLAP ENDONUCLEASE FAMILY MEMBER"/>
    <property type="match status" value="1"/>
</dbReference>
<keyword evidence="6 22" id="KW-0479">Metal-binding</keyword>
<feature type="region of interest" description="Disordered" evidence="23">
    <location>
        <begin position="1"/>
        <end position="27"/>
    </location>
</feature>
<reference evidence="25 26" key="1">
    <citation type="submission" date="2024-05" db="EMBL/GenBank/DDBJ databases">
        <authorList>
            <person name="Wallberg A."/>
        </authorList>
    </citation>
    <scope>NUCLEOTIDE SEQUENCE [LARGE SCALE GENOMIC DNA]</scope>
</reference>
<keyword evidence="8 22" id="KW-0227">DNA damage</keyword>
<comment type="caution">
    <text evidence="25">The sequence shown here is derived from an EMBL/GenBank/DDBJ whole genome shotgun (WGS) entry which is preliminary data.</text>
</comment>
<evidence type="ECO:0000256" key="23">
    <source>
        <dbReference type="SAM" id="MobiDB-lite"/>
    </source>
</evidence>
<evidence type="ECO:0000313" key="25">
    <source>
        <dbReference type="EMBL" id="CAL4065400.1"/>
    </source>
</evidence>
<comment type="subunit">
    <text evidence="21">Interacts with the MLH1-PMS2 heterodimer via MLH1. Interacts with MSH3. Interacts with the MSH2-MSH6 heterodimer via MSH2, and this interaction may increase the processivity of the 5'-&gt;3' exonuclease activity. Interacts with PCNA, and this interaction may both stimulate the cryptic 3'-&gt;5' exonuclease activity and suppress the 5'-&gt;3' exonuclease activity. Interacts with WRN, and this interaction stimulates both the 5'-&gt;3' exonuclease activity and cleavage of 5'-overhanging flap structures. Interacts with RECQL/RECQ1, and this interaction stimulates cleavage of 5'-overhanging flap structures. Interacts with DNA helicase ZGRF1; the interaction is increased following DNA damage induction.</text>
</comment>
<dbReference type="EMBL" id="CAXKWB010001755">
    <property type="protein sequence ID" value="CAL4065400.1"/>
    <property type="molecule type" value="Genomic_DNA"/>
</dbReference>
<comment type="cofactor">
    <cofactor evidence="22">
        <name>Mg(2+)</name>
        <dbReference type="ChEBI" id="CHEBI:18420"/>
    </cofactor>
    <text evidence="22">Binds 2 magnesium ions per subunit. They probably participate in the reaction catalyzed by the enzyme. May bind an additional third magnesium ion after substrate binding.</text>
</comment>